<dbReference type="PROSITE" id="PS50967">
    <property type="entry name" value="HRDC"/>
    <property type="match status" value="1"/>
</dbReference>
<keyword evidence="6" id="KW-0269">Exonuclease</keyword>
<dbReference type="SUPFAM" id="SSF47819">
    <property type="entry name" value="HRDC-like"/>
    <property type="match status" value="1"/>
</dbReference>
<evidence type="ECO:0000256" key="10">
    <source>
        <dbReference type="SAM" id="MobiDB-lite"/>
    </source>
</evidence>
<dbReference type="EMBL" id="CAADRP010002318">
    <property type="protein sequence ID" value="VFU65953.1"/>
    <property type="molecule type" value="Genomic_DNA"/>
</dbReference>
<keyword evidence="7" id="KW-0943">RNA-mediated gene silencing</keyword>
<dbReference type="SMART" id="SM00474">
    <property type="entry name" value="35EXOc"/>
    <property type="match status" value="1"/>
</dbReference>
<dbReference type="GO" id="GO:0071035">
    <property type="term" value="P:nuclear polyadenylation-dependent rRNA catabolic process"/>
    <property type="evidence" value="ECO:0007669"/>
    <property type="project" value="TreeGrafter"/>
</dbReference>
<dbReference type="GO" id="GO:0071044">
    <property type="term" value="P:histone mRNA catabolic process"/>
    <property type="evidence" value="ECO:0007669"/>
    <property type="project" value="TreeGrafter"/>
</dbReference>
<dbReference type="InterPro" id="IPR049559">
    <property type="entry name" value="Rrp6p-like_exo"/>
</dbReference>
<dbReference type="Pfam" id="PF00570">
    <property type="entry name" value="HRDC"/>
    <property type="match status" value="1"/>
</dbReference>
<evidence type="ECO:0000313" key="12">
    <source>
        <dbReference type="EMBL" id="VFU65953.1"/>
    </source>
</evidence>
<dbReference type="InterPro" id="IPR010997">
    <property type="entry name" value="HRDC-like_sf"/>
</dbReference>
<dbReference type="SMART" id="SM00341">
    <property type="entry name" value="HRDC"/>
    <property type="match status" value="1"/>
</dbReference>
<dbReference type="InterPro" id="IPR002121">
    <property type="entry name" value="HRDC_dom"/>
</dbReference>
<evidence type="ECO:0000256" key="1">
    <source>
        <dbReference type="ARBA" id="ARBA00004123"/>
    </source>
</evidence>
<dbReference type="GO" id="GO:0071036">
    <property type="term" value="P:nuclear polyadenylation-dependent snoRNA catabolic process"/>
    <property type="evidence" value="ECO:0007669"/>
    <property type="project" value="TreeGrafter"/>
</dbReference>
<evidence type="ECO:0000256" key="3">
    <source>
        <dbReference type="ARBA" id="ARBA00022722"/>
    </source>
</evidence>
<dbReference type="GO" id="GO:0000166">
    <property type="term" value="F:nucleotide binding"/>
    <property type="evidence" value="ECO:0007669"/>
    <property type="project" value="InterPro"/>
</dbReference>
<dbReference type="GO" id="GO:0000176">
    <property type="term" value="C:nuclear exosome (RNase complex)"/>
    <property type="evidence" value="ECO:0007669"/>
    <property type="project" value="InterPro"/>
</dbReference>
<feature type="region of interest" description="Disordered" evidence="10">
    <location>
        <begin position="853"/>
        <end position="1000"/>
    </location>
</feature>
<accession>A0A6N2NGP1</accession>
<dbReference type="GO" id="GO:0071040">
    <property type="term" value="P:nuclear polyadenylation-dependent antisense transcript catabolic process"/>
    <property type="evidence" value="ECO:0007669"/>
    <property type="project" value="TreeGrafter"/>
</dbReference>
<dbReference type="PANTHER" id="PTHR12124">
    <property type="entry name" value="POLYMYOSITIS/SCLERODERMA AUTOANTIGEN-RELATED"/>
    <property type="match status" value="1"/>
</dbReference>
<dbReference type="AlphaFoldDB" id="A0A6N2NGP1"/>
<keyword evidence="4" id="KW-0378">Hydrolase</keyword>
<keyword evidence="2" id="KW-0698">rRNA processing</keyword>
<dbReference type="InterPro" id="IPR045092">
    <property type="entry name" value="Rrp6-like"/>
</dbReference>
<evidence type="ECO:0000256" key="5">
    <source>
        <dbReference type="ARBA" id="ARBA00022835"/>
    </source>
</evidence>
<keyword evidence="5" id="KW-0271">Exosome</keyword>
<evidence type="ECO:0000256" key="9">
    <source>
        <dbReference type="ARBA" id="ARBA00043957"/>
    </source>
</evidence>
<reference evidence="12" key="1">
    <citation type="submission" date="2019-03" db="EMBL/GenBank/DDBJ databases">
        <authorList>
            <person name="Mank J."/>
            <person name="Almeida P."/>
        </authorList>
    </citation>
    <scope>NUCLEOTIDE SEQUENCE</scope>
    <source>
        <strain evidence="12">78183</strain>
    </source>
</reference>
<evidence type="ECO:0000256" key="2">
    <source>
        <dbReference type="ARBA" id="ARBA00022552"/>
    </source>
</evidence>
<dbReference type="GO" id="GO:0000467">
    <property type="term" value="P:exonucleolytic trimming to generate mature 3'-end of 5.8S rRNA from tricistronic rRNA transcript (SSU-rRNA, 5.8S rRNA, LSU-rRNA)"/>
    <property type="evidence" value="ECO:0007669"/>
    <property type="project" value="InterPro"/>
</dbReference>
<dbReference type="Pfam" id="PF08066">
    <property type="entry name" value="PMC2NT"/>
    <property type="match status" value="1"/>
</dbReference>
<evidence type="ECO:0000256" key="6">
    <source>
        <dbReference type="ARBA" id="ARBA00022839"/>
    </source>
</evidence>
<feature type="region of interest" description="Disordered" evidence="10">
    <location>
        <begin position="1"/>
        <end position="27"/>
    </location>
</feature>
<dbReference type="GO" id="GO:0000175">
    <property type="term" value="F:3'-5'-RNA exonuclease activity"/>
    <property type="evidence" value="ECO:0007669"/>
    <property type="project" value="InterPro"/>
</dbReference>
<dbReference type="InterPro" id="IPR012337">
    <property type="entry name" value="RNaseH-like_sf"/>
</dbReference>
<dbReference type="CDD" id="cd06147">
    <property type="entry name" value="Rrp6p_like_exo"/>
    <property type="match status" value="1"/>
</dbReference>
<evidence type="ECO:0000256" key="8">
    <source>
        <dbReference type="ARBA" id="ARBA00023242"/>
    </source>
</evidence>
<comment type="subcellular location">
    <subcellularLocation>
        <location evidence="1">Nucleus</location>
    </subcellularLocation>
</comment>
<evidence type="ECO:0000256" key="7">
    <source>
        <dbReference type="ARBA" id="ARBA00023158"/>
    </source>
</evidence>
<feature type="compositionally biased region" description="Polar residues" evidence="10">
    <location>
        <begin position="960"/>
        <end position="969"/>
    </location>
</feature>
<dbReference type="Gene3D" id="3.30.420.10">
    <property type="entry name" value="Ribonuclease H-like superfamily/Ribonuclease H"/>
    <property type="match status" value="1"/>
</dbReference>
<dbReference type="GO" id="GO:0005730">
    <property type="term" value="C:nucleolus"/>
    <property type="evidence" value="ECO:0007669"/>
    <property type="project" value="TreeGrafter"/>
</dbReference>
<sequence length="1000" mass="111069">MTQNDANMVETEEEEEESPKESQSLHTLTATQLSSSVSNLSASARAIPSNKDFHFYCNFDEFKIPIQEIAAKSQSLLESIGSSSSNHIFKDKLQFPADVDIDEAYDWLVNVNDEILERFDASIDDFKRAREETGRVAGVDREDGFQLVLGKKNKKSMIKTMSDDSVSCAGGDSGVKVAENKKWILGNKAKVPFHIPTIRKPQEEHNILVYNSNKAFEHVWLERSEDGMRVIHPLYKYHRFTLAVSSQLDTITVIGNPGGGTHDGAAHTKALCNRATTQLDLQWGGPYKDVERLSVLDFMDTSIGGVEPAPPLPIESTAFKLVEEVKDLKELAAKLRCANEFAVDLEHNQYRSFQGLTCLMQISTRTEDFIIDTLKLRIHVGPYLREVFKDPAKRKVMHGADRDIVWLQRDFGIYICNLFDTGQASRVLKLERNSLEHLLHHFCGVTAKKEYQNADWRLRPLPDEMIRYAREDTHYLLHIYDLMRDLLLSKPNDNENADPPLLEVYKRSYDVCMQLYEKELFTENSYLNMYGLPSAGFNAQQLAIVAGLYEWRDAVARAEDESTGYILPNKTLLEIAKEMPVTSSQLRRLMKSKHSYIERHLSSVVSIIRHSMQTSAAFEAAVQHLKERHMETKALQEETEVNNGSEAQSIRGGNGMNSNVAACHETSAQLEKGLLKQRSGVVELGRGGQGSSAKHHGENGEVNTGFSSYISDTSPTAKVAGATVQVLKKPSGAFGALLGGAAAKRKLDSGKKLTVSIWHGNFHLIGSSTVQLIHTMEQSLGVKEEIKLEKIRSSVNLPFHSFMGINEPPKLAVEEPVAVSEISHPEESLDAPVTGSSLQDIIILDDDSDMEQNTQIAEPDGDDSKTPSVKGDGKSSGAALETDEGEEPVSLADLSTSFEKCFPSRNQNKKTAEAEKSGEPSGGLKLKPFDYATALRFNEDPAHRSKAGRAKNQRGGLDSVGTTKSSTGARMQREEETGEFRQGRRRQAFPATGNRSATFR</sequence>
<dbReference type="InterPro" id="IPR012588">
    <property type="entry name" value="Exosome-assoc_fac_Rrp6_N"/>
</dbReference>
<protein>
    <recommendedName>
        <fullName evidence="11">HRDC domain-containing protein</fullName>
    </recommendedName>
</protein>
<gene>
    <name evidence="12" type="ORF">SVIM_LOCUS508744</name>
</gene>
<dbReference type="GO" id="GO:0003727">
    <property type="term" value="F:single-stranded RNA binding"/>
    <property type="evidence" value="ECO:0007669"/>
    <property type="project" value="TreeGrafter"/>
</dbReference>
<dbReference type="PANTHER" id="PTHR12124:SF47">
    <property type="entry name" value="EXOSOME COMPONENT 10"/>
    <property type="match status" value="1"/>
</dbReference>
<dbReference type="FunFam" id="1.10.150.80:FF:000001">
    <property type="entry name" value="Putative exosome component 10"/>
    <property type="match status" value="1"/>
</dbReference>
<dbReference type="GO" id="GO:0071039">
    <property type="term" value="P:nuclear polyadenylation-dependent CUT catabolic process"/>
    <property type="evidence" value="ECO:0007669"/>
    <property type="project" value="TreeGrafter"/>
</dbReference>
<dbReference type="InterPro" id="IPR002562">
    <property type="entry name" value="3'-5'_exonuclease_dom"/>
</dbReference>
<keyword evidence="8" id="KW-0539">Nucleus</keyword>
<dbReference type="GO" id="GO:0071051">
    <property type="term" value="P:poly(A)-dependent snoRNA 3'-end processing"/>
    <property type="evidence" value="ECO:0007669"/>
    <property type="project" value="TreeGrafter"/>
</dbReference>
<dbReference type="GO" id="GO:0071038">
    <property type="term" value="P:TRAMP-dependent tRNA surveillance pathway"/>
    <property type="evidence" value="ECO:0007669"/>
    <property type="project" value="TreeGrafter"/>
</dbReference>
<evidence type="ECO:0000256" key="4">
    <source>
        <dbReference type="ARBA" id="ARBA00022801"/>
    </source>
</evidence>
<evidence type="ECO:0000259" key="11">
    <source>
        <dbReference type="PROSITE" id="PS50967"/>
    </source>
</evidence>
<dbReference type="InterPro" id="IPR044876">
    <property type="entry name" value="HRDC_dom_sf"/>
</dbReference>
<dbReference type="GO" id="GO:0071037">
    <property type="term" value="P:nuclear polyadenylation-dependent snRNA catabolic process"/>
    <property type="evidence" value="ECO:0007669"/>
    <property type="project" value="TreeGrafter"/>
</dbReference>
<comment type="similarity">
    <text evidence="9">Belongs to the exosome component 10/RRP6 family.</text>
</comment>
<name>A0A6N2NGP1_SALVM</name>
<dbReference type="InterPro" id="IPR036397">
    <property type="entry name" value="RNaseH_sf"/>
</dbReference>
<proteinExistence type="inferred from homology"/>
<keyword evidence="3" id="KW-0540">Nuclease</keyword>
<feature type="compositionally biased region" description="Basic and acidic residues" evidence="10">
    <location>
        <begin position="971"/>
        <end position="982"/>
    </location>
</feature>
<dbReference type="FunFam" id="3.30.420.10:FF:000065">
    <property type="entry name" value="Protein RRP6-like 2 isoform A"/>
    <property type="match status" value="1"/>
</dbReference>
<dbReference type="SUPFAM" id="SSF53098">
    <property type="entry name" value="Ribonuclease H-like"/>
    <property type="match status" value="1"/>
</dbReference>
<dbReference type="GO" id="GO:0080188">
    <property type="term" value="P:gene silencing by siRNA-directed DNA methylation"/>
    <property type="evidence" value="ECO:0007669"/>
    <property type="project" value="UniProtKB-ARBA"/>
</dbReference>
<feature type="domain" description="HRDC" evidence="11">
    <location>
        <begin position="538"/>
        <end position="618"/>
    </location>
</feature>
<organism evidence="12">
    <name type="scientific">Salix viminalis</name>
    <name type="common">Common osier</name>
    <name type="synonym">Basket willow</name>
    <dbReference type="NCBI Taxonomy" id="40686"/>
    <lineage>
        <taxon>Eukaryota</taxon>
        <taxon>Viridiplantae</taxon>
        <taxon>Streptophyta</taxon>
        <taxon>Embryophyta</taxon>
        <taxon>Tracheophyta</taxon>
        <taxon>Spermatophyta</taxon>
        <taxon>Magnoliopsida</taxon>
        <taxon>eudicotyledons</taxon>
        <taxon>Gunneridae</taxon>
        <taxon>Pentapetalae</taxon>
        <taxon>rosids</taxon>
        <taxon>fabids</taxon>
        <taxon>Malpighiales</taxon>
        <taxon>Salicaceae</taxon>
        <taxon>Saliceae</taxon>
        <taxon>Salix</taxon>
    </lineage>
</organism>
<dbReference type="Gene3D" id="1.10.150.80">
    <property type="entry name" value="HRDC domain"/>
    <property type="match status" value="1"/>
</dbReference>
<dbReference type="Pfam" id="PF01612">
    <property type="entry name" value="DNA_pol_A_exo1"/>
    <property type="match status" value="1"/>
</dbReference>